<reference evidence="2 3" key="1">
    <citation type="journal article" date="2013" name="Pathog. Dis.">
        <title>Genome sequences of 65 Helicobacter pylori strains isolated from asymptomatic individuals and patients with gastric cancer, peptic ulcer disease, or gastritis.</title>
        <authorList>
            <person name="Blanchard T.G."/>
            <person name="Czinn S.J."/>
            <person name="Correa P."/>
            <person name="Nakazawa T."/>
            <person name="Keelan M."/>
            <person name="Morningstar L."/>
            <person name="Santana-Cruz I."/>
            <person name="Maroo A."/>
            <person name="McCracken C."/>
            <person name="Shefchek K."/>
            <person name="Daugherty S."/>
            <person name="Song Y."/>
            <person name="Fraser C.M."/>
            <person name="Fricke W.F."/>
        </authorList>
    </citation>
    <scope>NUCLEOTIDE SEQUENCE [LARGE SCALE GENOMIC DNA]</scope>
    <source>
        <strain evidence="2 3">Hp P-2</strain>
    </source>
</reference>
<protein>
    <submittedName>
        <fullName evidence="2">Putative membrane protein</fullName>
    </submittedName>
</protein>
<organism evidence="2 3">
    <name type="scientific">Helicobacter pylori Hp P-2</name>
    <dbReference type="NCBI Taxonomy" id="992073"/>
    <lineage>
        <taxon>Bacteria</taxon>
        <taxon>Pseudomonadati</taxon>
        <taxon>Campylobacterota</taxon>
        <taxon>Epsilonproteobacteria</taxon>
        <taxon>Campylobacterales</taxon>
        <taxon>Helicobacteraceae</taxon>
        <taxon>Helicobacter</taxon>
    </lineage>
</organism>
<keyword evidence="1" id="KW-0812">Transmembrane</keyword>
<sequence>MFVFNISCLFVLDFLNLTSCFFHSYFYLLRFNSYVLMFGFMFLVFLLLNI</sequence>
<evidence type="ECO:0000313" key="2">
    <source>
        <dbReference type="EMBL" id="EJB97948.1"/>
    </source>
</evidence>
<feature type="transmembrane region" description="Helical" evidence="1">
    <location>
        <begin position="31"/>
        <end position="48"/>
    </location>
</feature>
<gene>
    <name evidence="2" type="ORF">HPHPP2_1293</name>
</gene>
<dbReference type="Proteomes" id="UP000004326">
    <property type="component" value="Unassembled WGS sequence"/>
</dbReference>
<keyword evidence="1" id="KW-0472">Membrane</keyword>
<dbReference type="AlphaFoldDB" id="J0EGT7"/>
<evidence type="ECO:0000256" key="1">
    <source>
        <dbReference type="SAM" id="Phobius"/>
    </source>
</evidence>
<keyword evidence="1" id="KW-1133">Transmembrane helix</keyword>
<dbReference type="EMBL" id="AKPJ01000004">
    <property type="protein sequence ID" value="EJB97948.1"/>
    <property type="molecule type" value="Genomic_DNA"/>
</dbReference>
<accession>J0EGT7</accession>
<proteinExistence type="predicted"/>
<comment type="caution">
    <text evidence="2">The sequence shown here is derived from an EMBL/GenBank/DDBJ whole genome shotgun (WGS) entry which is preliminary data.</text>
</comment>
<name>J0EGT7_HELPX</name>
<evidence type="ECO:0000313" key="3">
    <source>
        <dbReference type="Proteomes" id="UP000004326"/>
    </source>
</evidence>